<comment type="pathway">
    <text evidence="12">Nucleotide-sugar biosynthesis; ADP-L-glycero-beta-D-manno-heptose biosynthesis; ADP-L-glycero-beta-D-manno-heptose from D-glycero-beta-D-manno-heptose 7-phosphate: step 1/4.</text>
</comment>
<feature type="active site" evidence="12">
    <location>
        <position position="266"/>
    </location>
</feature>
<comment type="subunit">
    <text evidence="12">Homodimer.</text>
</comment>
<dbReference type="PROSITE" id="PS00583">
    <property type="entry name" value="PFKB_KINASES_1"/>
    <property type="match status" value="1"/>
</dbReference>
<dbReference type="EC" id="2.7.7.70" evidence="12"/>
<evidence type="ECO:0000256" key="10">
    <source>
        <dbReference type="ARBA" id="ARBA00023277"/>
    </source>
</evidence>
<evidence type="ECO:0000256" key="12">
    <source>
        <dbReference type="HAMAP-Rule" id="MF_01603"/>
    </source>
</evidence>
<evidence type="ECO:0000256" key="2">
    <source>
        <dbReference type="ARBA" id="ARBA00003753"/>
    </source>
</evidence>
<comment type="similarity">
    <text evidence="12">In the N-terminal section; belongs to the carbohydrate kinase PfkB family.</text>
</comment>
<dbReference type="InterPro" id="IPR004821">
    <property type="entry name" value="Cyt_trans-like"/>
</dbReference>
<dbReference type="RefSeq" id="WP_007185647.1">
    <property type="nucleotide sequence ID" value="NZ_AKGD01000002.1"/>
</dbReference>
<dbReference type="Gene3D" id="3.40.50.620">
    <property type="entry name" value="HUPs"/>
    <property type="match status" value="1"/>
</dbReference>
<dbReference type="GO" id="GO:0097171">
    <property type="term" value="P:ADP-L-glycero-beta-D-manno-heptose biosynthetic process"/>
    <property type="evidence" value="ECO:0007669"/>
    <property type="project" value="UniProtKB-UniPathway"/>
</dbReference>
<dbReference type="Gene3D" id="3.40.1190.20">
    <property type="match status" value="1"/>
</dbReference>
<dbReference type="FunFam" id="3.40.1190.20:FF:000002">
    <property type="entry name" value="Bifunctional protein HldE"/>
    <property type="match status" value="1"/>
</dbReference>
<dbReference type="EMBL" id="AKGD01000002">
    <property type="protein sequence ID" value="EIT69124.1"/>
    <property type="molecule type" value="Genomic_DNA"/>
</dbReference>
<dbReference type="PANTHER" id="PTHR46969:SF1">
    <property type="entry name" value="BIFUNCTIONAL PROTEIN HLDE"/>
    <property type="match status" value="1"/>
</dbReference>
<dbReference type="InterPro" id="IPR002173">
    <property type="entry name" value="Carboh/pur_kinase_PfkB_CS"/>
</dbReference>
<protein>
    <recommendedName>
        <fullName evidence="12">Bifunctional protein HldE</fullName>
    </recommendedName>
    <domain>
        <recommendedName>
            <fullName evidence="12">D-beta-D-heptose 7-phosphate kinase</fullName>
            <ecNumber evidence="12">2.7.1.167</ecNumber>
        </recommendedName>
        <alternativeName>
            <fullName evidence="12">D-beta-D-heptose 7-phosphotransferase</fullName>
        </alternativeName>
        <alternativeName>
            <fullName evidence="12">D-glycero-beta-D-manno-heptose-7-phosphate kinase</fullName>
        </alternativeName>
    </domain>
    <domain>
        <recommendedName>
            <fullName evidence="12">D-beta-D-heptose 1-phosphate adenylyltransferase</fullName>
            <ecNumber evidence="12">2.7.7.70</ecNumber>
        </recommendedName>
        <alternativeName>
            <fullName evidence="12">D-glycero-beta-D-manno-heptose 1-phosphate adenylyltransferase</fullName>
        </alternativeName>
    </domain>
</protein>
<evidence type="ECO:0000256" key="6">
    <source>
        <dbReference type="ARBA" id="ARBA00022741"/>
    </source>
</evidence>
<comment type="catalytic activity">
    <reaction evidence="11 12">
        <text>D-glycero-beta-D-manno-heptose 1-phosphate + ATP + H(+) = ADP-D-glycero-beta-D-manno-heptose + diphosphate</text>
        <dbReference type="Rhea" id="RHEA:27465"/>
        <dbReference type="ChEBI" id="CHEBI:15378"/>
        <dbReference type="ChEBI" id="CHEBI:30616"/>
        <dbReference type="ChEBI" id="CHEBI:33019"/>
        <dbReference type="ChEBI" id="CHEBI:59967"/>
        <dbReference type="ChEBI" id="CHEBI:61593"/>
        <dbReference type="EC" id="2.7.7.70"/>
    </reaction>
</comment>
<feature type="domain" description="Carbohydrate kinase PfkB" evidence="13">
    <location>
        <begin position="10"/>
        <end position="307"/>
    </location>
</feature>
<feature type="domain" description="Cytidyltransferase-like" evidence="14">
    <location>
        <begin position="348"/>
        <end position="442"/>
    </location>
</feature>
<keyword evidence="4 12" id="KW-0808">Transferase</keyword>
<comment type="function">
    <text evidence="1 12">Catalyzes the phosphorylation of D-glycero-D-manno-heptose 7-phosphate at the C-1 position to selectively form D-glycero-beta-D-manno-heptose-1,7-bisphosphate.</text>
</comment>
<dbReference type="InterPro" id="IPR011913">
    <property type="entry name" value="RfaE_dom_I"/>
</dbReference>
<dbReference type="InterPro" id="IPR029056">
    <property type="entry name" value="Ribokinase-like"/>
</dbReference>
<dbReference type="EC" id="2.7.1.167" evidence="12"/>
<dbReference type="GO" id="GO:0009244">
    <property type="term" value="P:lipopolysaccharide core region biosynthetic process"/>
    <property type="evidence" value="ECO:0007669"/>
    <property type="project" value="UniProtKB-UniPathway"/>
</dbReference>
<evidence type="ECO:0000256" key="4">
    <source>
        <dbReference type="ARBA" id="ARBA00022679"/>
    </source>
</evidence>
<dbReference type="Proteomes" id="UP000003704">
    <property type="component" value="Unassembled WGS sequence"/>
</dbReference>
<keyword evidence="5 12" id="KW-0548">Nucleotidyltransferase</keyword>
<keyword evidence="8 12" id="KW-0067">ATP-binding</keyword>
<dbReference type="STRING" id="1172194.WQQ_27060"/>
<comment type="function">
    <text evidence="2 12">Catalyzes the ADP transfer from ATP to D-glycero-beta-D-manno-heptose 1-phosphate, yielding ADP-D-glycero-beta-D-manno-heptose.</text>
</comment>
<evidence type="ECO:0000259" key="13">
    <source>
        <dbReference type="Pfam" id="PF00294"/>
    </source>
</evidence>
<dbReference type="InterPro" id="IPR014729">
    <property type="entry name" value="Rossmann-like_a/b/a_fold"/>
</dbReference>
<dbReference type="GO" id="GO:0005829">
    <property type="term" value="C:cytosol"/>
    <property type="evidence" value="ECO:0007669"/>
    <property type="project" value="TreeGrafter"/>
</dbReference>
<dbReference type="GO" id="GO:0033786">
    <property type="term" value="F:heptose-1-phosphate adenylyltransferase activity"/>
    <property type="evidence" value="ECO:0007669"/>
    <property type="project" value="UniProtKB-UniRule"/>
</dbReference>
<keyword evidence="10 12" id="KW-0119">Carbohydrate metabolism</keyword>
<comment type="similarity">
    <text evidence="12">In the C-terminal section; belongs to the cytidylyltransferase family.</text>
</comment>
<dbReference type="InterPro" id="IPR011611">
    <property type="entry name" value="PfkB_dom"/>
</dbReference>
<feature type="region of interest" description="Ribokinase" evidence="12">
    <location>
        <begin position="1"/>
        <end position="320"/>
    </location>
</feature>
<sequence>MSLLPRFAKARVLVVGDVMLDRYWTGSTSRISPEAPVPVVRVSRDQARPGGAANVALNLAALGVQTRLLGVIGADEAGAVLRERVAEASIAAHWIEAPTHPTITKLRVLSRNQQVIRLDFEESFAAGDAFAREDFSRAFDALLPQVDAVLLSDYGKGTLAQVQALIEACRRAGKPVTVDPKGSDYARYRGATLLTPNVPELEAVVGACADEATLVAKGEALLHELQLQALLVTRSEKGMTLLRVDAAPLHLPTQAREVFDVTGAGDTVISTLTAALAAGADLERAVTLSNAAAGITVGKLGAATVSPAELEATLDPHPVGDSEAGMFDEDALLGWMERARAQGQRVVMTNGCFDLLHVGHLRYLEQARKLGDRLIVAVNDDDSVRRLKGPARPLNTVADRMRLLAGLKCVDAVVAFGEDTPARLIGRVLPDILVKGGDYTVEQVAGHEAVAAAGGRTVILDFYDGYSTTSTIARAQKPV</sequence>
<dbReference type="InterPro" id="IPR011914">
    <property type="entry name" value="RfaE_dom_II"/>
</dbReference>
<evidence type="ECO:0000256" key="9">
    <source>
        <dbReference type="ARBA" id="ARBA00023268"/>
    </source>
</evidence>
<dbReference type="Pfam" id="PF01467">
    <property type="entry name" value="CTP_transf_like"/>
    <property type="match status" value="1"/>
</dbReference>
<dbReference type="NCBIfam" id="TIGR02199">
    <property type="entry name" value="rfaE_dom_II"/>
    <property type="match status" value="1"/>
</dbReference>
<dbReference type="NCBIfam" id="TIGR00125">
    <property type="entry name" value="cyt_tran_rel"/>
    <property type="match status" value="1"/>
</dbReference>
<gene>
    <name evidence="12" type="primary">hldE</name>
    <name evidence="15" type="ORF">WQQ_27060</name>
</gene>
<dbReference type="PATRIC" id="fig|1172194.4.peg.2616"/>
<dbReference type="UniPathway" id="UPA00958"/>
<dbReference type="OrthoDB" id="9802794at2"/>
<keyword evidence="6 12" id="KW-0547">Nucleotide-binding</keyword>
<dbReference type="HAMAP" id="MF_01603">
    <property type="entry name" value="HldE"/>
    <property type="match status" value="1"/>
</dbReference>
<evidence type="ECO:0000259" key="14">
    <source>
        <dbReference type="Pfam" id="PF01467"/>
    </source>
</evidence>
<evidence type="ECO:0000256" key="3">
    <source>
        <dbReference type="ARBA" id="ARBA00004713"/>
    </source>
</evidence>
<comment type="pathway">
    <text evidence="12">Nucleotide-sugar biosynthesis; ADP-L-glycero-beta-D-manno-heptose biosynthesis; ADP-L-glycero-beta-D-manno-heptose from D-glycero-beta-D-manno-heptose 7-phosphate: step 3/4.</text>
</comment>
<evidence type="ECO:0000313" key="15">
    <source>
        <dbReference type="EMBL" id="EIT69124.1"/>
    </source>
</evidence>
<dbReference type="GO" id="GO:0033785">
    <property type="term" value="F:heptose 7-phosphate kinase activity"/>
    <property type="evidence" value="ECO:0007669"/>
    <property type="project" value="UniProtKB-UniRule"/>
</dbReference>
<dbReference type="GO" id="GO:0005524">
    <property type="term" value="F:ATP binding"/>
    <property type="evidence" value="ECO:0007669"/>
    <property type="project" value="UniProtKB-UniRule"/>
</dbReference>
<evidence type="ECO:0000256" key="11">
    <source>
        <dbReference type="ARBA" id="ARBA00047428"/>
    </source>
</evidence>
<dbReference type="NCBIfam" id="NF008454">
    <property type="entry name" value="PRK11316.1"/>
    <property type="match status" value="1"/>
</dbReference>
<proteinExistence type="inferred from homology"/>
<dbReference type="AlphaFoldDB" id="I7ZB79"/>
<comment type="caution">
    <text evidence="15">The sequence shown here is derived from an EMBL/GenBank/DDBJ whole genome shotgun (WGS) entry which is preliminary data.</text>
</comment>
<evidence type="ECO:0000256" key="5">
    <source>
        <dbReference type="ARBA" id="ARBA00022695"/>
    </source>
</evidence>
<evidence type="ECO:0000313" key="16">
    <source>
        <dbReference type="Proteomes" id="UP000003704"/>
    </source>
</evidence>
<evidence type="ECO:0000256" key="7">
    <source>
        <dbReference type="ARBA" id="ARBA00022777"/>
    </source>
</evidence>
<keyword evidence="9 12" id="KW-0511">Multifunctional enzyme</keyword>
<dbReference type="InterPro" id="IPR023030">
    <property type="entry name" value="Bifunc_HldE"/>
</dbReference>
<dbReference type="CDD" id="cd01172">
    <property type="entry name" value="RfaE_like"/>
    <property type="match status" value="1"/>
</dbReference>
<accession>I7ZB79</accession>
<dbReference type="SUPFAM" id="SSF52374">
    <property type="entry name" value="Nucleotidylyl transferase"/>
    <property type="match status" value="1"/>
</dbReference>
<reference evidence="15 16" key="1">
    <citation type="journal article" date="2012" name="J. Bacteriol.">
        <title>Genome Sequence of n-Alkane-Degrading Hydrocarboniphaga effusa Strain AP103T (ATCC BAA-332T).</title>
        <authorList>
            <person name="Chang H.K."/>
            <person name="Zylstra G.J."/>
            <person name="Chae J.C."/>
        </authorList>
    </citation>
    <scope>NUCLEOTIDE SEQUENCE [LARGE SCALE GENOMIC DNA]</scope>
    <source>
        <strain evidence="15 16">AP103</strain>
    </source>
</reference>
<comment type="pathway">
    <text evidence="3">Bacterial outer membrane biogenesis; LPS core biosynthesis.</text>
</comment>
<keyword evidence="16" id="KW-1185">Reference proteome</keyword>
<dbReference type="SUPFAM" id="SSF53613">
    <property type="entry name" value="Ribokinase-like"/>
    <property type="match status" value="1"/>
</dbReference>
<organism evidence="15 16">
    <name type="scientific">Hydrocarboniphaga effusa AP103</name>
    <dbReference type="NCBI Taxonomy" id="1172194"/>
    <lineage>
        <taxon>Bacteria</taxon>
        <taxon>Pseudomonadati</taxon>
        <taxon>Pseudomonadota</taxon>
        <taxon>Gammaproteobacteria</taxon>
        <taxon>Nevskiales</taxon>
        <taxon>Nevskiaceae</taxon>
        <taxon>Hydrocarboniphaga</taxon>
    </lineage>
</organism>
<dbReference type="PANTHER" id="PTHR46969">
    <property type="entry name" value="BIFUNCTIONAL PROTEIN HLDE"/>
    <property type="match status" value="1"/>
</dbReference>
<dbReference type="Pfam" id="PF00294">
    <property type="entry name" value="PfkB"/>
    <property type="match status" value="1"/>
</dbReference>
<dbReference type="GO" id="GO:0016773">
    <property type="term" value="F:phosphotransferase activity, alcohol group as acceptor"/>
    <property type="evidence" value="ECO:0007669"/>
    <property type="project" value="InterPro"/>
</dbReference>
<dbReference type="UniPathway" id="UPA00356">
    <property type="reaction ID" value="UER00437"/>
</dbReference>
<evidence type="ECO:0000256" key="8">
    <source>
        <dbReference type="ARBA" id="ARBA00022840"/>
    </source>
</evidence>
<name>I7ZB79_9GAMM</name>
<feature type="binding site" evidence="12">
    <location>
        <begin position="197"/>
        <end position="200"/>
    </location>
    <ligand>
        <name>ATP</name>
        <dbReference type="ChEBI" id="CHEBI:30616"/>
    </ligand>
</feature>
<dbReference type="NCBIfam" id="TIGR02198">
    <property type="entry name" value="rfaE_dom_I"/>
    <property type="match status" value="1"/>
</dbReference>
<feature type="region of interest" description="Cytidylyltransferase" evidence="12">
    <location>
        <begin position="348"/>
        <end position="479"/>
    </location>
</feature>
<evidence type="ECO:0000256" key="1">
    <source>
        <dbReference type="ARBA" id="ARBA00002319"/>
    </source>
</evidence>
<comment type="catalytic activity">
    <reaction evidence="12">
        <text>D-glycero-beta-D-manno-heptose 7-phosphate + ATP = D-glycero-beta-D-manno-heptose 1,7-bisphosphate + ADP + H(+)</text>
        <dbReference type="Rhea" id="RHEA:27473"/>
        <dbReference type="ChEBI" id="CHEBI:15378"/>
        <dbReference type="ChEBI" id="CHEBI:30616"/>
        <dbReference type="ChEBI" id="CHEBI:60204"/>
        <dbReference type="ChEBI" id="CHEBI:60208"/>
        <dbReference type="ChEBI" id="CHEBI:456216"/>
        <dbReference type="EC" id="2.7.1.167"/>
    </reaction>
</comment>
<keyword evidence="7 12" id="KW-0418">Kinase</keyword>